<dbReference type="EMBL" id="MU825874">
    <property type="protein sequence ID" value="KAJ7387226.1"/>
    <property type="molecule type" value="Genomic_DNA"/>
</dbReference>
<proteinExistence type="predicted"/>
<evidence type="ECO:0000313" key="2">
    <source>
        <dbReference type="Proteomes" id="UP001163046"/>
    </source>
</evidence>
<sequence>MFPLKVFGQVDNTLNKRTFRECIDGIIKSFPDEDVFESLIHFLTTSVERSFEERRRGDARKRWMTMIDAAAQTGGAQLDPVYRAVYHVLNKDAEEHGRGKVLSSAVSMLENNDDPNQLHRGETVLRYVSSTIDDIPYVLGKVLYRDMKTISWTAVDSGKPIHVPKVSTHAGVTLWNTNRREEGGDDPHKPVFITHEISFFQGVAKALSQAIQFVDIRRKTLRVAESAVSWILRRSPNVQNVNVYLVEPGVKTSDGLVLRRMMTLAHNGVSQHYTSPPRLDRRDNLFRTTCSNV</sequence>
<keyword evidence="2" id="KW-1185">Reference proteome</keyword>
<dbReference type="Proteomes" id="UP001163046">
    <property type="component" value="Unassembled WGS sequence"/>
</dbReference>
<dbReference type="PANTHER" id="PTHR46788:SF1">
    <property type="entry name" value="EF-HAND CALCIUM-BINDING DOMAIN-CONTAINING PROTEIN 5"/>
    <property type="match status" value="1"/>
</dbReference>
<accession>A0A9W9ZSV0</accession>
<reference evidence="1" key="1">
    <citation type="submission" date="2023-01" db="EMBL/GenBank/DDBJ databases">
        <title>Genome assembly of the deep-sea coral Lophelia pertusa.</title>
        <authorList>
            <person name="Herrera S."/>
            <person name="Cordes E."/>
        </authorList>
    </citation>
    <scope>NUCLEOTIDE SEQUENCE</scope>
    <source>
        <strain evidence="1">USNM1676648</strain>
        <tissue evidence="1">Polyp</tissue>
    </source>
</reference>
<protein>
    <submittedName>
        <fullName evidence="1">Uncharacterized protein</fullName>
    </submittedName>
</protein>
<comment type="caution">
    <text evidence="1">The sequence shown here is derived from an EMBL/GenBank/DDBJ whole genome shotgun (WGS) entry which is preliminary data.</text>
</comment>
<dbReference type="AlphaFoldDB" id="A0A9W9ZSV0"/>
<name>A0A9W9ZSV0_9CNID</name>
<dbReference type="PANTHER" id="PTHR46788">
    <property type="entry name" value="EF-HAND CALCIUM-BINDING DOMAIN-CONTAINING PROTEIN 5"/>
    <property type="match status" value="1"/>
</dbReference>
<dbReference type="OrthoDB" id="199400at2759"/>
<gene>
    <name evidence="1" type="ORF">OS493_004200</name>
</gene>
<organism evidence="1 2">
    <name type="scientific">Desmophyllum pertusum</name>
    <dbReference type="NCBI Taxonomy" id="174260"/>
    <lineage>
        <taxon>Eukaryota</taxon>
        <taxon>Metazoa</taxon>
        <taxon>Cnidaria</taxon>
        <taxon>Anthozoa</taxon>
        <taxon>Hexacorallia</taxon>
        <taxon>Scleractinia</taxon>
        <taxon>Caryophylliina</taxon>
        <taxon>Caryophylliidae</taxon>
        <taxon>Desmophyllum</taxon>
    </lineage>
</organism>
<evidence type="ECO:0000313" key="1">
    <source>
        <dbReference type="EMBL" id="KAJ7387226.1"/>
    </source>
</evidence>